<evidence type="ECO:0000313" key="4">
    <source>
        <dbReference type="Proteomes" id="UP000512167"/>
    </source>
</evidence>
<dbReference type="CDD" id="cd02440">
    <property type="entry name" value="AdoMet_MTases"/>
    <property type="match status" value="1"/>
</dbReference>
<dbReference type="PANTHER" id="PTHR43542">
    <property type="entry name" value="METHYLTRANSFERASE"/>
    <property type="match status" value="1"/>
</dbReference>
<evidence type="ECO:0000256" key="1">
    <source>
        <dbReference type="ARBA" id="ARBA00022603"/>
    </source>
</evidence>
<evidence type="ECO:0000256" key="2">
    <source>
        <dbReference type="ARBA" id="ARBA00022679"/>
    </source>
</evidence>
<dbReference type="InterPro" id="IPR004398">
    <property type="entry name" value="RNA_MeTrfase_RsmD"/>
</dbReference>
<dbReference type="InterPro" id="IPR029063">
    <property type="entry name" value="SAM-dependent_MTases_sf"/>
</dbReference>
<keyword evidence="4" id="KW-1185">Reference proteome</keyword>
<organism evidence="3 4">
    <name type="scientific">Hujiaoplasma nucleasis</name>
    <dbReference type="NCBI Taxonomy" id="2725268"/>
    <lineage>
        <taxon>Bacteria</taxon>
        <taxon>Bacillati</taxon>
        <taxon>Mycoplasmatota</taxon>
        <taxon>Mollicutes</taxon>
        <taxon>Candidatus Izemoplasmatales</taxon>
        <taxon>Hujiaoplasmataceae</taxon>
        <taxon>Hujiaoplasma</taxon>
    </lineage>
</organism>
<keyword evidence="1 3" id="KW-0489">Methyltransferase</keyword>
<reference evidence="3 4" key="1">
    <citation type="submission" date="2020-04" db="EMBL/GenBank/DDBJ databases">
        <authorList>
            <person name="Zheng R.K."/>
            <person name="Sun C.M."/>
        </authorList>
    </citation>
    <scope>NUCLEOTIDE SEQUENCE [LARGE SCALE GENOMIC DNA]</scope>
    <source>
        <strain evidence="4">zrk29</strain>
    </source>
</reference>
<dbReference type="Proteomes" id="UP000512167">
    <property type="component" value="Chromosome"/>
</dbReference>
<dbReference type="Gene3D" id="3.40.50.150">
    <property type="entry name" value="Vaccinia Virus protein VP39"/>
    <property type="match status" value="1"/>
</dbReference>
<dbReference type="GO" id="GO:0003676">
    <property type="term" value="F:nucleic acid binding"/>
    <property type="evidence" value="ECO:0007669"/>
    <property type="project" value="InterPro"/>
</dbReference>
<dbReference type="PROSITE" id="PS00092">
    <property type="entry name" value="N6_MTASE"/>
    <property type="match status" value="1"/>
</dbReference>
<dbReference type="PIRSF" id="PIRSF004553">
    <property type="entry name" value="CHP00095"/>
    <property type="match status" value="1"/>
</dbReference>
<dbReference type="GO" id="GO:0052913">
    <property type="term" value="F:16S rRNA (guanine(966)-N(2))-methyltransferase activity"/>
    <property type="evidence" value="ECO:0007669"/>
    <property type="project" value="UniProtKB-EC"/>
</dbReference>
<dbReference type="RefSeq" id="WP_312032169.1">
    <property type="nucleotide sequence ID" value="NZ_CP051151.1"/>
</dbReference>
<dbReference type="PANTHER" id="PTHR43542:SF1">
    <property type="entry name" value="METHYLTRANSFERASE"/>
    <property type="match status" value="1"/>
</dbReference>
<proteinExistence type="predicted"/>
<dbReference type="NCBIfam" id="TIGR00095">
    <property type="entry name" value="16S rRNA (guanine(966)-N(2))-methyltransferase RsmD"/>
    <property type="match status" value="1"/>
</dbReference>
<dbReference type="EMBL" id="CP051151">
    <property type="protein sequence ID" value="QLY39690.1"/>
    <property type="molecule type" value="Genomic_DNA"/>
</dbReference>
<dbReference type="SUPFAM" id="SSF53335">
    <property type="entry name" value="S-adenosyl-L-methionine-dependent methyltransferases"/>
    <property type="match status" value="1"/>
</dbReference>
<dbReference type="Pfam" id="PF03602">
    <property type="entry name" value="Cons_hypoth95"/>
    <property type="match status" value="1"/>
</dbReference>
<sequence length="180" mass="20403">MLRVIAGKYKSRKLKDVKSNLTRPTTDKNKETIYNSVGQFFEGGACLDLFAGSGSLGIEALSRGMTHCDFVDKQYSAIKVIKENIKVLNLDEETMVYQKDALSFLNSTSQTYDLILVDPPYKLDAYQDILDVISSRHLLNKHGIIVMESDHLREVDPKNDLIKIKEKKLGQSKISIFERT</sequence>
<dbReference type="EC" id="2.1.1.171" evidence="3"/>
<keyword evidence="2 3" id="KW-0808">Transferase</keyword>
<dbReference type="AlphaFoldDB" id="A0A7L6N0A7"/>
<gene>
    <name evidence="3" type="primary">rsmD</name>
    <name evidence="3" type="ORF">HF295_01970</name>
</gene>
<accession>A0A7L6N0A7</accession>
<dbReference type="InterPro" id="IPR002052">
    <property type="entry name" value="DNA_methylase_N6_adenine_CS"/>
</dbReference>
<name>A0A7L6N0A7_9MOLU</name>
<evidence type="ECO:0000313" key="3">
    <source>
        <dbReference type="EMBL" id="QLY39690.1"/>
    </source>
</evidence>
<dbReference type="KEGG" id="tbk:HF295_01970"/>
<protein>
    <submittedName>
        <fullName evidence="3">16S rRNA (Guanine(966)-N(2))-methyltransferase RsmD</fullName>
        <ecNumber evidence="3">2.1.1.171</ecNumber>
    </submittedName>
</protein>